<name>A0A3Q9J1L1_9MICO</name>
<evidence type="ECO:0000256" key="1">
    <source>
        <dbReference type="SAM" id="MobiDB-lite"/>
    </source>
</evidence>
<organism evidence="2 3">
    <name type="scientific">Microbacterium lemovicicum</name>
    <dbReference type="NCBI Taxonomy" id="1072463"/>
    <lineage>
        <taxon>Bacteria</taxon>
        <taxon>Bacillati</taxon>
        <taxon>Actinomycetota</taxon>
        <taxon>Actinomycetes</taxon>
        <taxon>Micrococcales</taxon>
        <taxon>Microbacteriaceae</taxon>
        <taxon>Microbacterium</taxon>
    </lineage>
</organism>
<dbReference type="Proteomes" id="UP000276888">
    <property type="component" value="Chromosome"/>
</dbReference>
<evidence type="ECO:0000313" key="2">
    <source>
        <dbReference type="EMBL" id="AZS37995.1"/>
    </source>
</evidence>
<dbReference type="KEGG" id="mlv:CVS47_02645"/>
<dbReference type="AlphaFoldDB" id="A0A3Q9J1L1"/>
<dbReference type="EMBL" id="CP031423">
    <property type="protein sequence ID" value="AZS37995.1"/>
    <property type="molecule type" value="Genomic_DNA"/>
</dbReference>
<gene>
    <name evidence="2" type="ORF">CVS47_02645</name>
</gene>
<dbReference type="OrthoDB" id="5069327at2"/>
<feature type="region of interest" description="Disordered" evidence="1">
    <location>
        <begin position="1"/>
        <end position="68"/>
    </location>
</feature>
<proteinExistence type="predicted"/>
<keyword evidence="3" id="KW-1185">Reference proteome</keyword>
<evidence type="ECO:0000313" key="3">
    <source>
        <dbReference type="Proteomes" id="UP000276888"/>
    </source>
</evidence>
<protein>
    <submittedName>
        <fullName evidence="2">Uncharacterized protein</fullName>
    </submittedName>
</protein>
<reference evidence="2 3" key="1">
    <citation type="submission" date="2018-08" db="EMBL/GenBank/DDBJ databases">
        <title>Microbacterium lemovicicum sp. nov., a bacterium isolated from a natural uranium-rich soil.</title>
        <authorList>
            <person name="ORTET P."/>
        </authorList>
    </citation>
    <scope>NUCLEOTIDE SEQUENCE [LARGE SCALE GENOMIC DNA]</scope>
    <source>
        <strain evidence="2 3">Viu22</strain>
    </source>
</reference>
<dbReference type="RefSeq" id="WP_127096481.1">
    <property type="nucleotide sequence ID" value="NZ_CP031423.1"/>
</dbReference>
<accession>A0A3Q9J1L1</accession>
<sequence>MSDRSTNEEPVGGSNAPADAQVPGETPGEPGMREDVVGGALSHDADEKSGPDAARNTQDEPAMDVHDASHEDKVAGIAAQTRLDVGGEGHERIADVLSQRFTDAGMTVTDEDRVALAKRISGE</sequence>